<evidence type="ECO:0000256" key="13">
    <source>
        <dbReference type="SAM" id="SignalP"/>
    </source>
</evidence>
<evidence type="ECO:0000313" key="18">
    <source>
        <dbReference type="Proteomes" id="UP000007875"/>
    </source>
</evidence>
<dbReference type="InterPro" id="IPR001007">
    <property type="entry name" value="VWF_dom"/>
</dbReference>
<evidence type="ECO:0000256" key="10">
    <source>
        <dbReference type="PROSITE-ProRule" id="PRU00076"/>
    </source>
</evidence>
<dbReference type="Proteomes" id="UP000007875">
    <property type="component" value="Unassembled WGS sequence"/>
</dbReference>
<dbReference type="InterPro" id="IPR000742">
    <property type="entry name" value="EGF"/>
</dbReference>
<evidence type="ECO:0000256" key="4">
    <source>
        <dbReference type="ARBA" id="ARBA00022729"/>
    </source>
</evidence>
<dbReference type="SUPFAM" id="SSF103647">
    <property type="entry name" value="TSP type-3 repeat"/>
    <property type="match status" value="3"/>
</dbReference>
<dbReference type="InterPro" id="IPR008859">
    <property type="entry name" value="Thrombospondin_C"/>
</dbReference>
<dbReference type="Pfam" id="PF02412">
    <property type="entry name" value="TSP_3"/>
    <property type="match status" value="6"/>
</dbReference>
<accession>H2Z1B0</accession>
<dbReference type="SMART" id="SM00210">
    <property type="entry name" value="TSPN"/>
    <property type="match status" value="1"/>
</dbReference>
<dbReference type="Gene3D" id="4.10.1080.10">
    <property type="entry name" value="TSP type-3 repeat"/>
    <property type="match status" value="3"/>
</dbReference>
<dbReference type="Gene3D" id="2.20.100.10">
    <property type="entry name" value="Thrombospondin type-1 (TSP1) repeat"/>
    <property type="match status" value="3"/>
</dbReference>
<dbReference type="Pfam" id="PF05735">
    <property type="entry name" value="TSP_C"/>
    <property type="match status" value="1"/>
</dbReference>
<keyword evidence="6 11" id="KW-0106">Calcium</keyword>
<dbReference type="FunFam" id="2.60.120.200:FF:000009">
    <property type="entry name" value="Thrombospondin 1"/>
    <property type="match status" value="1"/>
</dbReference>
<evidence type="ECO:0000256" key="6">
    <source>
        <dbReference type="ARBA" id="ARBA00022837"/>
    </source>
</evidence>
<dbReference type="Gene3D" id="6.20.200.20">
    <property type="match status" value="1"/>
</dbReference>
<feature type="domain" description="EGF-like" evidence="14">
    <location>
        <begin position="647"/>
        <end position="687"/>
    </location>
</feature>
<keyword evidence="5" id="KW-0677">Repeat</keyword>
<dbReference type="PROSITE" id="PS50026">
    <property type="entry name" value="EGF_3"/>
    <property type="match status" value="1"/>
</dbReference>
<keyword evidence="2 10" id="KW-0245">EGF-like domain</keyword>
<feature type="signal peptide" evidence="13">
    <location>
        <begin position="1"/>
        <end position="18"/>
    </location>
</feature>
<comment type="caution">
    <text evidence="10">Lacks conserved residue(s) required for the propagation of feature annotation.</text>
</comment>
<dbReference type="Pfam" id="PF00090">
    <property type="entry name" value="TSP_1"/>
    <property type="match status" value="3"/>
</dbReference>
<organism evidence="17 18">
    <name type="scientific">Ciona savignyi</name>
    <name type="common">Pacific transparent sea squirt</name>
    <dbReference type="NCBI Taxonomy" id="51511"/>
    <lineage>
        <taxon>Eukaryota</taxon>
        <taxon>Metazoa</taxon>
        <taxon>Chordata</taxon>
        <taxon>Tunicata</taxon>
        <taxon>Ascidiacea</taxon>
        <taxon>Phlebobranchia</taxon>
        <taxon>Cionidae</taxon>
        <taxon>Ciona</taxon>
    </lineage>
</organism>
<feature type="compositionally biased region" description="Polar residues" evidence="12">
    <location>
        <begin position="242"/>
        <end position="253"/>
    </location>
</feature>
<dbReference type="InterPro" id="IPR003367">
    <property type="entry name" value="Thrombospondin_3-like_rpt"/>
</dbReference>
<feature type="compositionally biased region" description="Acidic residues" evidence="12">
    <location>
        <begin position="899"/>
        <end position="908"/>
    </location>
</feature>
<dbReference type="SMART" id="SM00209">
    <property type="entry name" value="TSP1"/>
    <property type="match status" value="3"/>
</dbReference>
<reference evidence="17" key="3">
    <citation type="submission" date="2025-09" db="UniProtKB">
        <authorList>
            <consortium name="Ensembl"/>
        </authorList>
    </citation>
    <scope>IDENTIFICATION</scope>
</reference>
<dbReference type="PROSITE" id="PS51236">
    <property type="entry name" value="TSP_CTER"/>
    <property type="match status" value="1"/>
</dbReference>
<dbReference type="PROSITE" id="PS50092">
    <property type="entry name" value="TSP1"/>
    <property type="match status" value="3"/>
</dbReference>
<dbReference type="GO" id="GO:0008201">
    <property type="term" value="F:heparin binding"/>
    <property type="evidence" value="ECO:0007669"/>
    <property type="project" value="UniProtKB-KW"/>
</dbReference>
<evidence type="ECO:0000259" key="16">
    <source>
        <dbReference type="PROSITE" id="PS51236"/>
    </source>
</evidence>
<feature type="domain" description="TSP C-terminal" evidence="16">
    <location>
        <begin position="963"/>
        <end position="1175"/>
    </location>
</feature>
<evidence type="ECO:0000256" key="8">
    <source>
        <dbReference type="ARBA" id="ARBA00023157"/>
    </source>
</evidence>
<dbReference type="Ensembl" id="ENSCSAVT00000011505.1">
    <property type="protein sequence ID" value="ENSCSAVP00000011372.1"/>
    <property type="gene ID" value="ENSCSAVG00000006651.1"/>
</dbReference>
<keyword evidence="4 13" id="KW-0732">Signal</keyword>
<dbReference type="STRING" id="51511.ENSCSAVP00000011372"/>
<dbReference type="HOGENOM" id="CLU_009257_0_0_1"/>
<protein>
    <recommendedName>
        <fullName evidence="19">Thrombospondin-1</fullName>
    </recommendedName>
</protein>
<dbReference type="AlphaFoldDB" id="H2Z1B0"/>
<dbReference type="eggNOG" id="ENOG502QRK8">
    <property type="taxonomic scope" value="Eukaryota"/>
</dbReference>
<evidence type="ECO:0000313" key="17">
    <source>
        <dbReference type="Ensembl" id="ENSCSAVP00000011372.1"/>
    </source>
</evidence>
<dbReference type="SUPFAM" id="SSF57196">
    <property type="entry name" value="EGF/Laminin"/>
    <property type="match status" value="1"/>
</dbReference>
<dbReference type="Gene3D" id="2.60.120.200">
    <property type="match status" value="2"/>
</dbReference>
<feature type="domain" description="VWFC" evidence="15">
    <location>
        <begin position="322"/>
        <end position="379"/>
    </location>
</feature>
<dbReference type="GO" id="GO:0007155">
    <property type="term" value="P:cell adhesion"/>
    <property type="evidence" value="ECO:0007669"/>
    <property type="project" value="UniProtKB-KW"/>
</dbReference>
<evidence type="ECO:0000259" key="15">
    <source>
        <dbReference type="PROSITE" id="PS50184"/>
    </source>
</evidence>
<dbReference type="InterPro" id="IPR048287">
    <property type="entry name" value="TSPN-like_N"/>
</dbReference>
<dbReference type="FunFam" id="2.20.100.10:FF:000007">
    <property type="entry name" value="Thrombospondin 1"/>
    <property type="match status" value="1"/>
</dbReference>
<evidence type="ECO:0000256" key="5">
    <source>
        <dbReference type="ARBA" id="ARBA00022737"/>
    </source>
</evidence>
<evidence type="ECO:0000256" key="11">
    <source>
        <dbReference type="PROSITE-ProRule" id="PRU00634"/>
    </source>
</evidence>
<feature type="repeat" description="TSP type-3" evidence="11">
    <location>
        <begin position="888"/>
        <end position="923"/>
    </location>
</feature>
<dbReference type="SMART" id="SM00214">
    <property type="entry name" value="VWC"/>
    <property type="match status" value="1"/>
</dbReference>
<feature type="repeat" description="TSP type-3" evidence="11">
    <location>
        <begin position="924"/>
        <end position="959"/>
    </location>
</feature>
<dbReference type="FunFam" id="2.10.25.10:FF:000027">
    <property type="entry name" value="Thrombospondin 3"/>
    <property type="match status" value="1"/>
</dbReference>
<dbReference type="PROSITE" id="PS01208">
    <property type="entry name" value="VWFC_1"/>
    <property type="match status" value="1"/>
</dbReference>
<dbReference type="PANTHER" id="PTHR10199">
    <property type="entry name" value="THROMBOSPONDIN"/>
    <property type="match status" value="1"/>
</dbReference>
<dbReference type="InterPro" id="IPR036383">
    <property type="entry name" value="TSP1_rpt_sf"/>
</dbReference>
<evidence type="ECO:0000256" key="2">
    <source>
        <dbReference type="ARBA" id="ARBA00022536"/>
    </source>
</evidence>
<dbReference type="GO" id="GO:0005576">
    <property type="term" value="C:extracellular region"/>
    <property type="evidence" value="ECO:0007669"/>
    <property type="project" value="InterPro"/>
</dbReference>
<keyword evidence="18" id="KW-1185">Reference proteome</keyword>
<evidence type="ECO:0000256" key="9">
    <source>
        <dbReference type="ARBA" id="ARBA00023180"/>
    </source>
</evidence>
<feature type="repeat" description="TSP type-3" evidence="11">
    <location>
        <begin position="733"/>
        <end position="768"/>
    </location>
</feature>
<comment type="similarity">
    <text evidence="1">Belongs to the thrombospondin family.</text>
</comment>
<sequence>MRIVWILGVLGVLATVEAIGLQSGGTAFDLFTMTGIAQRRNEVHLRRSITTDGTSPDHFFPAYKFKKPLPRNTLVASDDQFRLLSASLARVDRFFFSANIKQRVNNVGTIVSVTRKTGRGQPVNTMSIVSDAPEDSLELNYGVGELKHVLSFRNVGIANPLKKWKNVTLEVVGDQVSLYVNCRNIGTKRLVGEFYRHFDAQNSQVNLATSHQNKQDFKGSLQNVRFRVGLRSDSISMLCDATPSSSAPGNVESNRSEYEPEFDVAPARSNQRPATPYPGASPLPASNTLARQFVLSVIEESCDISCHATLGAHRPDDLQAFFSCQDATGMHGNGEQWKVNDCLSCVCDAGHRLCTNQTCPPLHCANTTRIPGECCPKCEGPHEGFSPWSSWSECSVTCGIGSQARGRSCDRANFPCDGPTLETQNCLRDPCRRRRDGGWSFWTTWAPCSVTCGKGRKTRIRECNSPVPEFDGDTCLGADRQTRDCKSSPCPVNGGWGTWSPYSRCTVSCGTGFHSRKRRCNNPKPRYGGKACPGDKREISECNAQSCPVDGCLSSPCYSGVECTSYDDGSFICGECPTGTQGDGITCRDIDECALVADACFHYQGTHRCQNQFPGYSCLPCPSGYKGNVESGVGVNYARAHKQVCVLSNPCTDGENPCPENSDCIFLGKTVHPPFTCKCRPGYASCSKCDTLVCSDDKDSDGWADVQITCQSNNTEVTCKKDNCIKTPNSGQEDADEDGQGDACDRDDDNDNIYDEQDNCQFIYNPTQSDVDRDVGDMCDNCVHDRNADQHDTDGNGQGDACSIDIDGDSIENDFDNCVYVYNFDQVDSDNDGVGDACDNCPLVHNPTQNDRDSDKVGDACDSNLDIDEDGIQNNLDNCPYIANSNQADHDNDGIGDACDNDDDDDGIPDNRDNCRLVVNPSQLDTDGNGRGDACEGDFDGDNIPDAKDACPLNHQISVTDFRRFDMIPLDPKGVAQTDPKWVVRHRGKELIQTKNCDPGLAIGMDRFQAVDFSGTFFVNTGKDDDYAGFVFGYQSSSKFYVVMWKQVSQTYWESSPTLAHGYGALQVKVVNSTTGPGEALRNALWNTGDTQDQVRTLWYDDMHRGWKDFTAYRWTLQHRPTTGYIRVTMYEGKDLLVDSGPMYDKTFAGGRLGFYIFSQEMVFFSDMDYMCKDT</sequence>
<dbReference type="SUPFAM" id="SSF49899">
    <property type="entry name" value="Concanavalin A-like lectins/glucanases"/>
    <property type="match status" value="2"/>
</dbReference>
<dbReference type="InterPro" id="IPR028974">
    <property type="entry name" value="TSP_type-3_rpt"/>
</dbReference>
<feature type="compositionally biased region" description="Acidic residues" evidence="12">
    <location>
        <begin position="733"/>
        <end position="748"/>
    </location>
</feature>
<dbReference type="InterPro" id="IPR013320">
    <property type="entry name" value="ConA-like_dom_sf"/>
</dbReference>
<dbReference type="Gene3D" id="2.10.25.10">
    <property type="entry name" value="Laminin"/>
    <property type="match status" value="2"/>
</dbReference>
<dbReference type="InterPro" id="IPR001881">
    <property type="entry name" value="EGF-like_Ca-bd_dom"/>
</dbReference>
<evidence type="ECO:0000256" key="3">
    <source>
        <dbReference type="ARBA" id="ARBA00022674"/>
    </source>
</evidence>
<dbReference type="PRINTS" id="PR01705">
    <property type="entry name" value="TSP1REPEAT"/>
</dbReference>
<dbReference type="SMART" id="SM00181">
    <property type="entry name" value="EGF"/>
    <property type="match status" value="3"/>
</dbReference>
<proteinExistence type="inferred from homology"/>
<keyword evidence="8" id="KW-1015">Disulfide bond</keyword>
<dbReference type="FunFam" id="2.20.100.10:FF:000001">
    <property type="entry name" value="semaphorin-5A isoform X1"/>
    <property type="match status" value="2"/>
</dbReference>
<keyword evidence="7" id="KW-0130">Cell adhesion</keyword>
<dbReference type="GO" id="GO:0005509">
    <property type="term" value="F:calcium ion binding"/>
    <property type="evidence" value="ECO:0007669"/>
    <property type="project" value="UniProtKB-UniRule"/>
</dbReference>
<dbReference type="FunFam" id="4.10.1080.10:FF:000001">
    <property type="entry name" value="Thrombospondin 3"/>
    <property type="match status" value="1"/>
</dbReference>
<dbReference type="InterPro" id="IPR017897">
    <property type="entry name" value="Thrombospondin_3_rpt"/>
</dbReference>
<feature type="region of interest" description="Disordered" evidence="12">
    <location>
        <begin position="729"/>
        <end position="748"/>
    </location>
</feature>
<evidence type="ECO:0008006" key="19">
    <source>
        <dbReference type="Google" id="ProtNLM"/>
    </source>
</evidence>
<dbReference type="PANTHER" id="PTHR10199:SF118">
    <property type="entry name" value="THROMBOSPONDIN"/>
    <property type="match status" value="1"/>
</dbReference>
<dbReference type="PROSITE" id="PS50184">
    <property type="entry name" value="VWFC_2"/>
    <property type="match status" value="1"/>
</dbReference>
<reference evidence="18" key="1">
    <citation type="submission" date="2003-08" db="EMBL/GenBank/DDBJ databases">
        <authorList>
            <person name="Birren B."/>
            <person name="Nusbaum C."/>
            <person name="Abebe A."/>
            <person name="Abouelleil A."/>
            <person name="Adekoya E."/>
            <person name="Ait-zahra M."/>
            <person name="Allen N."/>
            <person name="Allen T."/>
            <person name="An P."/>
            <person name="Anderson M."/>
            <person name="Anderson S."/>
            <person name="Arachchi H."/>
            <person name="Armbruster J."/>
            <person name="Bachantsang P."/>
            <person name="Baldwin J."/>
            <person name="Barry A."/>
            <person name="Bayul T."/>
            <person name="Blitshsteyn B."/>
            <person name="Bloom T."/>
            <person name="Blye J."/>
            <person name="Boguslavskiy L."/>
            <person name="Borowsky M."/>
            <person name="Boukhgalter B."/>
            <person name="Brunache A."/>
            <person name="Butler J."/>
            <person name="Calixte N."/>
            <person name="Calvo S."/>
            <person name="Camarata J."/>
            <person name="Campo K."/>
            <person name="Chang J."/>
            <person name="Cheshatsang Y."/>
            <person name="Citroen M."/>
            <person name="Collymore A."/>
            <person name="Considine T."/>
            <person name="Cook A."/>
            <person name="Cooke P."/>
            <person name="Corum B."/>
            <person name="Cuomo C."/>
            <person name="David R."/>
            <person name="Dawoe T."/>
            <person name="Degray S."/>
            <person name="Dodge S."/>
            <person name="Dooley K."/>
            <person name="Dorje P."/>
            <person name="Dorjee K."/>
            <person name="Dorris L."/>
            <person name="Duffey N."/>
            <person name="Dupes A."/>
            <person name="Elkins T."/>
            <person name="Engels R."/>
            <person name="Erickson J."/>
            <person name="Farina A."/>
            <person name="Faro S."/>
            <person name="Ferreira P."/>
            <person name="Fischer H."/>
            <person name="Fitzgerald M."/>
            <person name="Foley K."/>
            <person name="Gage D."/>
            <person name="Galagan J."/>
            <person name="Gearin G."/>
            <person name="Gnerre S."/>
            <person name="Gnirke A."/>
            <person name="Goyette A."/>
            <person name="Graham J."/>
            <person name="Grandbois E."/>
            <person name="Gyaltsen K."/>
            <person name="Hafez N."/>
            <person name="Hagopian D."/>
            <person name="Hagos B."/>
            <person name="Hall J."/>
            <person name="Hatcher B."/>
            <person name="Heller A."/>
            <person name="Higgins H."/>
            <person name="Honan T."/>
            <person name="Horn A."/>
            <person name="Houde N."/>
            <person name="Hughes L."/>
            <person name="Hulme W."/>
            <person name="Husby E."/>
            <person name="Iliev I."/>
            <person name="Jaffe D."/>
            <person name="Jones C."/>
            <person name="Kamal M."/>
            <person name="Kamat A."/>
            <person name="Kamvysselis M."/>
            <person name="Karlsson E."/>
            <person name="Kells C."/>
            <person name="Kieu A."/>
            <person name="Kisner P."/>
            <person name="Kodira C."/>
            <person name="Kulbokas E."/>
            <person name="Labutti K."/>
            <person name="Lama D."/>
            <person name="Landers T."/>
            <person name="Leger J."/>
            <person name="Levine S."/>
            <person name="Lewis D."/>
            <person name="Lewis T."/>
            <person name="Lindblad-toh K."/>
            <person name="Liu X."/>
            <person name="Lokyitsang T."/>
            <person name="Lokyitsang Y."/>
            <person name="Lucien O."/>
            <person name="Lui A."/>
            <person name="Ma L.J."/>
            <person name="Mabbitt R."/>
            <person name="Macdonald J."/>
            <person name="Maclean C."/>
            <person name="Major J."/>
            <person name="Manning J."/>
            <person name="Marabella R."/>
            <person name="Maru K."/>
            <person name="Matthews C."/>
            <person name="Mauceli E."/>
            <person name="Mccarthy M."/>
            <person name="Mcdonough S."/>
            <person name="Mcghee T."/>
            <person name="Meldrim J."/>
            <person name="Meneus L."/>
            <person name="Mesirov J."/>
            <person name="Mihalev A."/>
            <person name="Mihova T."/>
            <person name="Mikkelsen T."/>
            <person name="Mlenga V."/>
            <person name="Moru K."/>
            <person name="Mozes J."/>
            <person name="Mulrain L."/>
            <person name="Munson G."/>
            <person name="Naylor J."/>
            <person name="Newes C."/>
            <person name="Nguyen C."/>
            <person name="Nguyen N."/>
            <person name="Nguyen T."/>
            <person name="Nicol R."/>
            <person name="Nielsen C."/>
            <person name="Nizzari M."/>
            <person name="Norbu C."/>
            <person name="Norbu N."/>
            <person name="O'donnell P."/>
            <person name="Okoawo O."/>
            <person name="O'leary S."/>
            <person name="Omotosho B."/>
            <person name="O'neill K."/>
            <person name="Osman S."/>
            <person name="Parker S."/>
            <person name="Perrin D."/>
            <person name="Phunkhang P."/>
            <person name="Piqani B."/>
            <person name="Purcell S."/>
            <person name="Rachupka T."/>
            <person name="Ramasamy U."/>
            <person name="Rameau R."/>
            <person name="Ray V."/>
            <person name="Raymond C."/>
            <person name="Retta R."/>
            <person name="Richardson S."/>
            <person name="Rise C."/>
            <person name="Rodriguez J."/>
            <person name="Rogers J."/>
            <person name="Rogov P."/>
            <person name="Rutman M."/>
            <person name="Schupbach R."/>
            <person name="Seaman C."/>
            <person name="Settipalli S."/>
            <person name="Sharpe T."/>
            <person name="Sheridan J."/>
            <person name="Sherpa N."/>
            <person name="Shi J."/>
            <person name="Smirnov S."/>
            <person name="Smith C."/>
            <person name="Sougnez C."/>
            <person name="Spencer B."/>
            <person name="Stalker J."/>
            <person name="Stange-thomann N."/>
            <person name="Stavropoulos S."/>
            <person name="Stetson K."/>
            <person name="Stone C."/>
            <person name="Stone S."/>
            <person name="Stubbs M."/>
            <person name="Talamas J."/>
            <person name="Tchuinga P."/>
            <person name="Tenzing P."/>
            <person name="Tesfaye S."/>
            <person name="Theodore J."/>
            <person name="Thoulutsang Y."/>
            <person name="Topham K."/>
            <person name="Towey S."/>
            <person name="Tsamla T."/>
            <person name="Tsomo N."/>
            <person name="Vallee D."/>
            <person name="Vassiliev H."/>
            <person name="Venkataraman V."/>
            <person name="Vinson J."/>
            <person name="Vo A."/>
            <person name="Wade C."/>
            <person name="Wang S."/>
            <person name="Wangchuk T."/>
            <person name="Wangdi T."/>
            <person name="Whittaker C."/>
            <person name="Wilkinson J."/>
            <person name="Wu Y."/>
            <person name="Wyman D."/>
            <person name="Yadav S."/>
            <person name="Yang S."/>
            <person name="Yang X."/>
            <person name="Yeager S."/>
            <person name="Yee E."/>
            <person name="Young G."/>
            <person name="Zainoun J."/>
            <person name="Zembeck L."/>
            <person name="Zimmer A."/>
            <person name="Zody M."/>
            <person name="Lander E."/>
        </authorList>
    </citation>
    <scope>NUCLEOTIDE SEQUENCE [LARGE SCALE GENOMIC DNA]</scope>
</reference>
<reference evidence="17" key="2">
    <citation type="submission" date="2025-08" db="UniProtKB">
        <authorList>
            <consortium name="Ensembl"/>
        </authorList>
    </citation>
    <scope>IDENTIFICATION</scope>
</reference>
<dbReference type="SUPFAM" id="SSF82895">
    <property type="entry name" value="TSP-1 type 1 repeat"/>
    <property type="match status" value="3"/>
</dbReference>
<dbReference type="InParanoid" id="H2Z1B0"/>
<dbReference type="OMA" id="SCDRANF"/>
<dbReference type="SUPFAM" id="SSF57603">
    <property type="entry name" value="FnI-like domain"/>
    <property type="match status" value="1"/>
</dbReference>
<evidence type="ECO:0000256" key="7">
    <source>
        <dbReference type="ARBA" id="ARBA00022889"/>
    </source>
</evidence>
<dbReference type="GeneTree" id="ENSGT00940000173108"/>
<dbReference type="SMART" id="SM00179">
    <property type="entry name" value="EGF_CA"/>
    <property type="match status" value="2"/>
</dbReference>
<feature type="chain" id="PRO_5003578443" description="Thrombospondin-1" evidence="13">
    <location>
        <begin position="19"/>
        <end position="1175"/>
    </location>
</feature>
<dbReference type="InterPro" id="IPR000884">
    <property type="entry name" value="TSP1_rpt"/>
</dbReference>
<keyword evidence="3" id="KW-0358">Heparin-binding</keyword>
<evidence type="ECO:0000259" key="14">
    <source>
        <dbReference type="PROSITE" id="PS50026"/>
    </source>
</evidence>
<dbReference type="FunFam" id="2.10.25.10:FF:000025">
    <property type="entry name" value="Thrombospondin 3"/>
    <property type="match status" value="1"/>
</dbReference>
<dbReference type="Pfam" id="PF00093">
    <property type="entry name" value="VWC"/>
    <property type="match status" value="1"/>
</dbReference>
<evidence type="ECO:0000256" key="1">
    <source>
        <dbReference type="ARBA" id="ARBA00009456"/>
    </source>
</evidence>
<keyword evidence="9" id="KW-0325">Glycoprotein</keyword>
<feature type="region of interest" description="Disordered" evidence="12">
    <location>
        <begin position="893"/>
        <end position="913"/>
    </location>
</feature>
<dbReference type="PROSITE" id="PS51234">
    <property type="entry name" value="TSP3"/>
    <property type="match status" value="4"/>
</dbReference>
<evidence type="ECO:0000256" key="12">
    <source>
        <dbReference type="SAM" id="MobiDB-lite"/>
    </source>
</evidence>
<name>H2Z1B0_CIOSA</name>
<feature type="repeat" description="TSP type-3" evidence="11">
    <location>
        <begin position="791"/>
        <end position="826"/>
    </location>
</feature>
<feature type="region of interest" description="Disordered" evidence="12">
    <location>
        <begin position="240"/>
        <end position="283"/>
    </location>
</feature>